<dbReference type="EMBL" id="AVOT02077783">
    <property type="protein sequence ID" value="MBW0565647.1"/>
    <property type="molecule type" value="Genomic_DNA"/>
</dbReference>
<protein>
    <submittedName>
        <fullName evidence="1">Uncharacterized protein</fullName>
    </submittedName>
</protein>
<proteinExistence type="predicted"/>
<reference evidence="1" key="1">
    <citation type="submission" date="2021-03" db="EMBL/GenBank/DDBJ databases">
        <title>Draft genome sequence of rust myrtle Austropuccinia psidii MF-1, a brazilian biotype.</title>
        <authorList>
            <person name="Quecine M.C."/>
            <person name="Pachon D.M.R."/>
            <person name="Bonatelli M.L."/>
            <person name="Correr F.H."/>
            <person name="Franceschini L.M."/>
            <person name="Leite T.F."/>
            <person name="Margarido G.R.A."/>
            <person name="Almeida C.A."/>
            <person name="Ferrarezi J.A."/>
            <person name="Labate C.A."/>
        </authorList>
    </citation>
    <scope>NUCLEOTIDE SEQUENCE</scope>
    <source>
        <strain evidence="1">MF-1</strain>
    </source>
</reference>
<accession>A0A9Q3JND5</accession>
<sequence>MSLKAQTHFNTIYNVWVITPHGATQQFGIRRLLPHHLHAYAPTPPPDETLKLHPELGPHHYLRFYTPQLTIFTLLKPPQDETRMPPSPLPTLPHPRLIFSLAYNPYAAEGASSYASDTALTPPYASLHPPNRICFLPSLCLWSAFPTCLKSCLPSLHLWSAFLTFLQRHLPSLCLWSSFPTCLQHRLPSLHSYSALPRRLPSLCSYSALSTCL</sequence>
<dbReference type="Proteomes" id="UP000765509">
    <property type="component" value="Unassembled WGS sequence"/>
</dbReference>
<name>A0A9Q3JND5_9BASI</name>
<dbReference type="AlphaFoldDB" id="A0A9Q3JND5"/>
<evidence type="ECO:0000313" key="2">
    <source>
        <dbReference type="Proteomes" id="UP000765509"/>
    </source>
</evidence>
<evidence type="ECO:0000313" key="1">
    <source>
        <dbReference type="EMBL" id="MBW0565647.1"/>
    </source>
</evidence>
<organism evidence="1 2">
    <name type="scientific">Austropuccinia psidii MF-1</name>
    <dbReference type="NCBI Taxonomy" id="1389203"/>
    <lineage>
        <taxon>Eukaryota</taxon>
        <taxon>Fungi</taxon>
        <taxon>Dikarya</taxon>
        <taxon>Basidiomycota</taxon>
        <taxon>Pucciniomycotina</taxon>
        <taxon>Pucciniomycetes</taxon>
        <taxon>Pucciniales</taxon>
        <taxon>Sphaerophragmiaceae</taxon>
        <taxon>Austropuccinia</taxon>
    </lineage>
</organism>
<keyword evidence="2" id="KW-1185">Reference proteome</keyword>
<comment type="caution">
    <text evidence="1">The sequence shown here is derived from an EMBL/GenBank/DDBJ whole genome shotgun (WGS) entry which is preliminary data.</text>
</comment>
<gene>
    <name evidence="1" type="ORF">O181_105362</name>
</gene>